<dbReference type="InterPro" id="IPR052188">
    <property type="entry name" value="Ni-pincer_cofactor_biosynth"/>
</dbReference>
<evidence type="ECO:0000256" key="1">
    <source>
        <dbReference type="PIRSR" id="PIRSR006661-1"/>
    </source>
</evidence>
<dbReference type="GO" id="GO:0016783">
    <property type="term" value="F:sulfurtransferase activity"/>
    <property type="evidence" value="ECO:0007669"/>
    <property type="project" value="InterPro"/>
</dbReference>
<organism evidence="3 4">
    <name type="scientific">Eubacterium ramulus</name>
    <dbReference type="NCBI Taxonomy" id="39490"/>
    <lineage>
        <taxon>Bacteria</taxon>
        <taxon>Bacillati</taxon>
        <taxon>Bacillota</taxon>
        <taxon>Clostridia</taxon>
        <taxon>Eubacteriales</taxon>
        <taxon>Eubacteriaceae</taxon>
        <taxon>Eubacterium</taxon>
    </lineage>
</organism>
<dbReference type="CDD" id="cd01990">
    <property type="entry name" value="LarE-like"/>
    <property type="match status" value="1"/>
</dbReference>
<protein>
    <submittedName>
        <fullName evidence="3">GMP synthase subunit B</fullName>
    </submittedName>
</protein>
<dbReference type="SUPFAM" id="SSF52402">
    <property type="entry name" value="Adenine nucleotide alpha hydrolases-like"/>
    <property type="match status" value="1"/>
</dbReference>
<gene>
    <name evidence="3" type="ORF">ERS852448_02525</name>
</gene>
<dbReference type="OrthoDB" id="9776919at2"/>
<evidence type="ECO:0000313" key="3">
    <source>
        <dbReference type="EMBL" id="CUN22146.1"/>
    </source>
</evidence>
<dbReference type="EMBL" id="CYYA01000021">
    <property type="protein sequence ID" value="CUN22146.1"/>
    <property type="molecule type" value="Genomic_DNA"/>
</dbReference>
<dbReference type="PIRSF" id="PIRSF006661">
    <property type="entry name" value="PP-lp_UCP006661"/>
    <property type="match status" value="1"/>
</dbReference>
<dbReference type="PANTHER" id="PTHR43169:SF2">
    <property type="entry name" value="NAD_GMP SYNTHASE DOMAIN-CONTAINING PROTEIN"/>
    <property type="match status" value="1"/>
</dbReference>
<evidence type="ECO:0000259" key="2">
    <source>
        <dbReference type="Pfam" id="PF01171"/>
    </source>
</evidence>
<dbReference type="InterPro" id="IPR005232">
    <property type="entry name" value="LarE"/>
</dbReference>
<feature type="domain" description="tRNA(Ile)-lysidine/2-thiocytidine synthase N-terminal" evidence="2">
    <location>
        <begin position="12"/>
        <end position="86"/>
    </location>
</feature>
<evidence type="ECO:0000313" key="4">
    <source>
        <dbReference type="Proteomes" id="UP000095492"/>
    </source>
</evidence>
<reference evidence="3 4" key="1">
    <citation type="submission" date="2015-09" db="EMBL/GenBank/DDBJ databases">
        <authorList>
            <consortium name="Pathogen Informatics"/>
        </authorList>
    </citation>
    <scope>NUCLEOTIDE SEQUENCE [LARGE SCALE GENOMIC DNA]</scope>
    <source>
        <strain evidence="3 4">2789STDY5608891</strain>
    </source>
</reference>
<dbReference type="STRING" id="39490.ERS852448_02525"/>
<dbReference type="InterPro" id="IPR011063">
    <property type="entry name" value="TilS/TtcA_N"/>
</dbReference>
<dbReference type="NCBIfam" id="TIGR00268">
    <property type="entry name" value="ATP-dependent sacrificial sulfur transferase LarE"/>
    <property type="match status" value="1"/>
</dbReference>
<sequence>MTLKDFFIKYPKIAIAFSGGTDSAYLCYMAKKYAKEMTAIYVSTAFQPTFEKEDAIRFCKEYAIPLTILERDVLSQEAVVQNPANRCYYCKKVIFSEIQKKALELGFTCLADGTNASDDADDRPGMKALQEMKVLSPLRICGITKPALRDVSEQLGLFTARKPAYACLATRIPTGTRITAEQLEKVEQAESALMDMGFSDFRVRHPEGYAKLQVKPEQLPLVFEKREEILAVLEPLFGTVCLDMKTR</sequence>
<dbReference type="InterPro" id="IPR014729">
    <property type="entry name" value="Rossmann-like_a/b/a_fold"/>
</dbReference>
<dbReference type="Pfam" id="PF01171">
    <property type="entry name" value="ATP_bind_3"/>
    <property type="match status" value="1"/>
</dbReference>
<feature type="active site" description="Nucleophile and sulfur donor" evidence="1">
    <location>
        <position position="167"/>
    </location>
</feature>
<proteinExistence type="predicted"/>
<name>A0A173V673_EUBRA</name>
<dbReference type="AlphaFoldDB" id="A0A173V673"/>
<dbReference type="PANTHER" id="PTHR43169">
    <property type="entry name" value="EXSB FAMILY PROTEIN"/>
    <property type="match status" value="1"/>
</dbReference>
<dbReference type="RefSeq" id="WP_021737847.1">
    <property type="nucleotide sequence ID" value="NZ_CABKSU010000017.1"/>
</dbReference>
<accession>A0A173V673</accession>
<dbReference type="Proteomes" id="UP000095492">
    <property type="component" value="Unassembled WGS sequence"/>
</dbReference>
<dbReference type="GeneID" id="42785436"/>
<dbReference type="Gene3D" id="3.40.50.620">
    <property type="entry name" value="HUPs"/>
    <property type="match status" value="1"/>
</dbReference>